<dbReference type="InterPro" id="IPR055170">
    <property type="entry name" value="GFO_IDH_MocA-like_dom"/>
</dbReference>
<feature type="domain" description="GFO/IDH/MocA-like oxidoreductase" evidence="3">
    <location>
        <begin position="139"/>
        <end position="266"/>
    </location>
</feature>
<dbReference type="EMBL" id="LSRP01000087">
    <property type="protein sequence ID" value="OJF96399.1"/>
    <property type="molecule type" value="Genomic_DNA"/>
</dbReference>
<accession>A0A657LRN2</accession>
<dbReference type="InterPro" id="IPR000683">
    <property type="entry name" value="Gfo/Idh/MocA-like_OxRdtase_N"/>
</dbReference>
<protein>
    <submittedName>
        <fullName evidence="4">Oxidoreductase</fullName>
    </submittedName>
</protein>
<dbReference type="GO" id="GO:0016491">
    <property type="term" value="F:oxidoreductase activity"/>
    <property type="evidence" value="ECO:0007669"/>
    <property type="project" value="UniProtKB-KW"/>
</dbReference>
<dbReference type="SUPFAM" id="SSF51735">
    <property type="entry name" value="NAD(P)-binding Rossmann-fold domains"/>
    <property type="match status" value="1"/>
</dbReference>
<dbReference type="Gene3D" id="3.30.360.10">
    <property type="entry name" value="Dihydrodipicolinate Reductase, domain 2"/>
    <property type="match status" value="1"/>
</dbReference>
<dbReference type="SUPFAM" id="SSF55347">
    <property type="entry name" value="Glyceraldehyde-3-phosphate dehydrogenase-like, C-terminal domain"/>
    <property type="match status" value="1"/>
</dbReference>
<feature type="domain" description="Gfo/Idh/MocA-like oxidoreductase N-terminal" evidence="2">
    <location>
        <begin position="5"/>
        <end position="130"/>
    </location>
</feature>
<evidence type="ECO:0000313" key="5">
    <source>
        <dbReference type="Proteomes" id="UP000182661"/>
    </source>
</evidence>
<dbReference type="Pfam" id="PF01408">
    <property type="entry name" value="GFO_IDH_MocA"/>
    <property type="match status" value="1"/>
</dbReference>
<dbReference type="InterPro" id="IPR036291">
    <property type="entry name" value="NAD(P)-bd_dom_sf"/>
</dbReference>
<gene>
    <name evidence="4" type="ORF">AX760_17680</name>
</gene>
<evidence type="ECO:0000259" key="2">
    <source>
        <dbReference type="Pfam" id="PF01408"/>
    </source>
</evidence>
<dbReference type="RefSeq" id="WP_071833393.1">
    <property type="nucleotide sequence ID" value="NZ_LSRP01000087.1"/>
</dbReference>
<dbReference type="PANTHER" id="PTHR43818:SF11">
    <property type="entry name" value="BCDNA.GH03377"/>
    <property type="match status" value="1"/>
</dbReference>
<organism evidence="4 5">
    <name type="scientific">Pararhizobium antarcticum</name>
    <dbReference type="NCBI Taxonomy" id="1798805"/>
    <lineage>
        <taxon>Bacteria</taxon>
        <taxon>Pseudomonadati</taxon>
        <taxon>Pseudomonadota</taxon>
        <taxon>Alphaproteobacteria</taxon>
        <taxon>Hyphomicrobiales</taxon>
        <taxon>Rhizobiaceae</taxon>
        <taxon>Rhizobium/Agrobacterium group</taxon>
        <taxon>Pararhizobium</taxon>
    </lineage>
</organism>
<evidence type="ECO:0000256" key="1">
    <source>
        <dbReference type="ARBA" id="ARBA00023002"/>
    </source>
</evidence>
<evidence type="ECO:0000313" key="4">
    <source>
        <dbReference type="EMBL" id="OJF96399.1"/>
    </source>
</evidence>
<proteinExistence type="predicted"/>
<evidence type="ECO:0000259" key="3">
    <source>
        <dbReference type="Pfam" id="PF22725"/>
    </source>
</evidence>
<keyword evidence="5" id="KW-1185">Reference proteome</keyword>
<dbReference type="Pfam" id="PF22725">
    <property type="entry name" value="GFO_IDH_MocA_C3"/>
    <property type="match status" value="1"/>
</dbReference>
<name>A0A657LRN2_9HYPH</name>
<dbReference type="PANTHER" id="PTHR43818">
    <property type="entry name" value="BCDNA.GH03377"/>
    <property type="match status" value="1"/>
</dbReference>
<dbReference type="InterPro" id="IPR050463">
    <property type="entry name" value="Gfo/Idh/MocA_oxidrdct_glycsds"/>
</dbReference>
<dbReference type="Gene3D" id="3.40.50.720">
    <property type="entry name" value="NAD(P)-binding Rossmann-like Domain"/>
    <property type="match status" value="1"/>
</dbReference>
<keyword evidence="1" id="KW-0560">Oxidoreductase</keyword>
<reference evidence="4 5" key="1">
    <citation type="submission" date="2016-02" db="EMBL/GenBank/DDBJ databases">
        <title>Genome sequencing of a beta-galactosidase producing bacteria Rhizobium sp. 59.</title>
        <authorList>
            <person name="Wang D."/>
            <person name="Kot W."/>
            <person name="Qin Y."/>
            <person name="Hansen L."/>
            <person name="Naqvi K."/>
            <person name="Rensing C."/>
        </authorList>
    </citation>
    <scope>NUCLEOTIDE SEQUENCE [LARGE SCALE GENOMIC DNA]</scope>
    <source>
        <strain evidence="4 5">59</strain>
    </source>
</reference>
<dbReference type="Proteomes" id="UP000182661">
    <property type="component" value="Unassembled WGS sequence"/>
</dbReference>
<dbReference type="GO" id="GO:0000166">
    <property type="term" value="F:nucleotide binding"/>
    <property type="evidence" value="ECO:0007669"/>
    <property type="project" value="InterPro"/>
</dbReference>
<sequence length="367" mass="39435">MSEIGIGIIGGGYMGKAHAVALLAVGAVFNTALRPRLEMVCATSADKAEHYRKAYGFARGTADWQVLVSDPKVEAIVIASPQATHRAIAEAAFALGKPVFCEKPMGASLEDSRAMVAAAEVSRCVNMVGFNYIRTPASQYARQLIASGAIGDVTWFRGEHTEDFLADPQSPASWRTTGMANGTMGDLAPHMINAALALLGPIRSVIAEVETVHRQRPGGPVSNDDHAQMMCRFDSGVMGQMYFSRISTGRKMGYAYEVTGTSGAIRFDQEDQNALWLYRAEGPEASRGFTKILTGPTHPDYLSFCQGPGHGTGYQDQIIIEAKDFLEAIHAGKAAWPTFQDGMMVNQIVAAALSSSTTKTWQDVAAF</sequence>
<comment type="caution">
    <text evidence="4">The sequence shown here is derived from an EMBL/GenBank/DDBJ whole genome shotgun (WGS) entry which is preliminary data.</text>
</comment>
<dbReference type="AlphaFoldDB" id="A0A657LRN2"/>
<dbReference type="OrthoDB" id="9815825at2"/>